<dbReference type="GO" id="GO:0004386">
    <property type="term" value="F:helicase activity"/>
    <property type="evidence" value="ECO:0007669"/>
    <property type="project" value="UniProtKB-KW"/>
</dbReference>
<dbReference type="Gene3D" id="3.40.50.300">
    <property type="entry name" value="P-loop containing nucleotide triphosphate hydrolases"/>
    <property type="match status" value="1"/>
</dbReference>
<dbReference type="Proteomes" id="UP000821837">
    <property type="component" value="Unassembled WGS sequence"/>
</dbReference>
<dbReference type="VEuPathDB" id="VectorBase:RSAN_058420"/>
<dbReference type="GO" id="GO:0016787">
    <property type="term" value="F:hydrolase activity"/>
    <property type="evidence" value="ECO:0007669"/>
    <property type="project" value="UniProtKB-KW"/>
</dbReference>
<keyword evidence="2" id="KW-0347">Helicase</keyword>
<dbReference type="EMBL" id="JABSTV010001255">
    <property type="protein sequence ID" value="KAH7936247.1"/>
    <property type="molecule type" value="Genomic_DNA"/>
</dbReference>
<dbReference type="SMART" id="SM00487">
    <property type="entry name" value="DEXDc"/>
    <property type="match status" value="1"/>
</dbReference>
<dbReference type="InterPro" id="IPR014001">
    <property type="entry name" value="Helicase_ATP-bd"/>
</dbReference>
<keyword evidence="1" id="KW-0378">Hydrolase</keyword>
<dbReference type="SUPFAM" id="SSF52540">
    <property type="entry name" value="P-loop containing nucleoside triphosphate hydrolases"/>
    <property type="match status" value="1"/>
</dbReference>
<dbReference type="Pfam" id="PF00270">
    <property type="entry name" value="DEAD"/>
    <property type="match status" value="1"/>
</dbReference>
<comment type="caution">
    <text evidence="5">The sequence shown here is derived from an EMBL/GenBank/DDBJ whole genome shotgun (WGS) entry which is preliminary data.</text>
</comment>
<sequence>MVSSQAQLEEHPTAAVRELLRGTPGHGEPVDGRCGSLQKSERGSGERARRAETYTRLGRVQLCGFIVKGIEAGRGYALPTPIEANCWPTPLSCRNVVGIAETGSHKMLAYVLPAVIHDSRHPPRQRHEGPIAVLLAPTREVAKQIHSMAYELGKHAAERIVCAANGERKKSKYAELQGGCHIFVATPRCLIEFLEEGQVNLHRCTYLVFDEVDRMLSMGYQRHVLKIVELCRPDRQTLMWATS</sequence>
<dbReference type="InterPro" id="IPR011545">
    <property type="entry name" value="DEAD/DEAH_box_helicase_dom"/>
</dbReference>
<dbReference type="EMBL" id="JABSTV010000301">
    <property type="protein sequence ID" value="KAH7986738.1"/>
    <property type="molecule type" value="Genomic_DNA"/>
</dbReference>
<evidence type="ECO:0000313" key="6">
    <source>
        <dbReference type="EMBL" id="KAH7986738.1"/>
    </source>
</evidence>
<dbReference type="AlphaFoldDB" id="A0A9D4PDY2"/>
<reference evidence="5" key="1">
    <citation type="journal article" date="2020" name="Cell">
        <title>Large-Scale Comparative Analyses of Tick Genomes Elucidate Their Genetic Diversity and Vector Capacities.</title>
        <authorList>
            <consortium name="Tick Genome and Microbiome Consortium (TIGMIC)"/>
            <person name="Jia N."/>
            <person name="Wang J."/>
            <person name="Shi W."/>
            <person name="Du L."/>
            <person name="Sun Y."/>
            <person name="Zhan W."/>
            <person name="Jiang J.F."/>
            <person name="Wang Q."/>
            <person name="Zhang B."/>
            <person name="Ji P."/>
            <person name="Bell-Sakyi L."/>
            <person name="Cui X.M."/>
            <person name="Yuan T.T."/>
            <person name="Jiang B.G."/>
            <person name="Yang W.F."/>
            <person name="Lam T.T."/>
            <person name="Chang Q.C."/>
            <person name="Ding S.J."/>
            <person name="Wang X.J."/>
            <person name="Zhu J.G."/>
            <person name="Ruan X.D."/>
            <person name="Zhao L."/>
            <person name="Wei J.T."/>
            <person name="Ye R.Z."/>
            <person name="Que T.C."/>
            <person name="Du C.H."/>
            <person name="Zhou Y.H."/>
            <person name="Cheng J.X."/>
            <person name="Dai P.F."/>
            <person name="Guo W.B."/>
            <person name="Han X.H."/>
            <person name="Huang E.J."/>
            <person name="Li L.F."/>
            <person name="Wei W."/>
            <person name="Gao Y.C."/>
            <person name="Liu J.Z."/>
            <person name="Shao H.Z."/>
            <person name="Wang X."/>
            <person name="Wang C.C."/>
            <person name="Yang T.C."/>
            <person name="Huo Q.B."/>
            <person name="Li W."/>
            <person name="Chen H.Y."/>
            <person name="Chen S.E."/>
            <person name="Zhou L.G."/>
            <person name="Ni X.B."/>
            <person name="Tian J.H."/>
            <person name="Sheng Y."/>
            <person name="Liu T."/>
            <person name="Pan Y.S."/>
            <person name="Xia L.Y."/>
            <person name="Li J."/>
            <person name="Zhao F."/>
            <person name="Cao W.C."/>
        </authorList>
    </citation>
    <scope>NUCLEOTIDE SEQUENCE</scope>
    <source>
        <strain evidence="5">Rsan-2018</strain>
    </source>
</reference>
<dbReference type="InterPro" id="IPR027417">
    <property type="entry name" value="P-loop_NTPase"/>
</dbReference>
<dbReference type="PANTHER" id="PTHR47958">
    <property type="entry name" value="ATP-DEPENDENT RNA HELICASE DBP3"/>
    <property type="match status" value="1"/>
</dbReference>
<evidence type="ECO:0000256" key="2">
    <source>
        <dbReference type="ARBA" id="ARBA00022806"/>
    </source>
</evidence>
<dbReference type="PROSITE" id="PS51192">
    <property type="entry name" value="HELICASE_ATP_BIND_1"/>
    <property type="match status" value="1"/>
</dbReference>
<accession>A0A9D4PDY2</accession>
<keyword evidence="2" id="KW-0067">ATP-binding</keyword>
<evidence type="ECO:0000256" key="3">
    <source>
        <dbReference type="SAM" id="MobiDB-lite"/>
    </source>
</evidence>
<organism evidence="5 7">
    <name type="scientific">Rhipicephalus sanguineus</name>
    <name type="common">Brown dog tick</name>
    <name type="synonym">Ixodes sanguineus</name>
    <dbReference type="NCBI Taxonomy" id="34632"/>
    <lineage>
        <taxon>Eukaryota</taxon>
        <taxon>Metazoa</taxon>
        <taxon>Ecdysozoa</taxon>
        <taxon>Arthropoda</taxon>
        <taxon>Chelicerata</taxon>
        <taxon>Arachnida</taxon>
        <taxon>Acari</taxon>
        <taxon>Parasitiformes</taxon>
        <taxon>Ixodida</taxon>
        <taxon>Ixodoidea</taxon>
        <taxon>Ixodidae</taxon>
        <taxon>Rhipicephalinae</taxon>
        <taxon>Rhipicephalus</taxon>
        <taxon>Rhipicephalus</taxon>
    </lineage>
</organism>
<feature type="compositionally biased region" description="Basic and acidic residues" evidence="3">
    <location>
        <begin position="39"/>
        <end position="50"/>
    </location>
</feature>
<gene>
    <name evidence="5" type="ORF">HPB52_020586</name>
    <name evidence="6" type="ORF">HPB52_024755</name>
</gene>
<dbReference type="GO" id="GO:0003676">
    <property type="term" value="F:nucleic acid binding"/>
    <property type="evidence" value="ECO:0007669"/>
    <property type="project" value="InterPro"/>
</dbReference>
<evidence type="ECO:0000313" key="5">
    <source>
        <dbReference type="EMBL" id="KAH7936247.1"/>
    </source>
</evidence>
<dbReference type="GO" id="GO:0005524">
    <property type="term" value="F:ATP binding"/>
    <property type="evidence" value="ECO:0007669"/>
    <property type="project" value="InterPro"/>
</dbReference>
<name>A0A9D4PDY2_RHISA</name>
<protein>
    <recommendedName>
        <fullName evidence="4">Helicase ATP-binding domain-containing protein</fullName>
    </recommendedName>
</protein>
<evidence type="ECO:0000256" key="1">
    <source>
        <dbReference type="ARBA" id="ARBA00022801"/>
    </source>
</evidence>
<keyword evidence="7" id="KW-1185">Reference proteome</keyword>
<feature type="domain" description="Helicase ATP-binding" evidence="4">
    <location>
        <begin position="87"/>
        <end position="243"/>
    </location>
</feature>
<reference evidence="5" key="2">
    <citation type="submission" date="2021-09" db="EMBL/GenBank/DDBJ databases">
        <authorList>
            <person name="Jia N."/>
            <person name="Wang J."/>
            <person name="Shi W."/>
            <person name="Du L."/>
            <person name="Sun Y."/>
            <person name="Zhan W."/>
            <person name="Jiang J."/>
            <person name="Wang Q."/>
            <person name="Zhang B."/>
            <person name="Ji P."/>
            <person name="Sakyi L.B."/>
            <person name="Cui X."/>
            <person name="Yuan T."/>
            <person name="Jiang B."/>
            <person name="Yang W."/>
            <person name="Lam T.T.-Y."/>
            <person name="Chang Q."/>
            <person name="Ding S."/>
            <person name="Wang X."/>
            <person name="Zhu J."/>
            <person name="Ruan X."/>
            <person name="Zhao L."/>
            <person name="Wei J."/>
            <person name="Que T."/>
            <person name="Du C."/>
            <person name="Cheng J."/>
            <person name="Dai P."/>
            <person name="Han X."/>
            <person name="Huang E."/>
            <person name="Gao Y."/>
            <person name="Liu J."/>
            <person name="Shao H."/>
            <person name="Ye R."/>
            <person name="Li L."/>
            <person name="Wei W."/>
            <person name="Wang X."/>
            <person name="Wang C."/>
            <person name="Huo Q."/>
            <person name="Li W."/>
            <person name="Guo W."/>
            <person name="Chen H."/>
            <person name="Chen S."/>
            <person name="Zhou L."/>
            <person name="Zhou L."/>
            <person name="Ni X."/>
            <person name="Tian J."/>
            <person name="Zhou Y."/>
            <person name="Sheng Y."/>
            <person name="Liu T."/>
            <person name="Pan Y."/>
            <person name="Xia L."/>
            <person name="Li J."/>
            <person name="Zhao F."/>
            <person name="Cao W."/>
        </authorList>
    </citation>
    <scope>NUCLEOTIDE SEQUENCE</scope>
    <source>
        <strain evidence="5">Rsan-2018</strain>
        <tissue evidence="5">Larvae</tissue>
    </source>
</reference>
<evidence type="ECO:0000259" key="4">
    <source>
        <dbReference type="PROSITE" id="PS51192"/>
    </source>
</evidence>
<feature type="region of interest" description="Disordered" evidence="3">
    <location>
        <begin position="21"/>
        <end position="50"/>
    </location>
</feature>
<evidence type="ECO:0000313" key="7">
    <source>
        <dbReference type="Proteomes" id="UP000821837"/>
    </source>
</evidence>
<proteinExistence type="predicted"/>
<keyword evidence="2" id="KW-0547">Nucleotide-binding</keyword>